<dbReference type="STRING" id="289377.HL41_05085"/>
<evidence type="ECO:0000259" key="1">
    <source>
        <dbReference type="Pfam" id="PF00814"/>
    </source>
</evidence>
<evidence type="ECO:0000313" key="3">
    <source>
        <dbReference type="Proteomes" id="UP000028481"/>
    </source>
</evidence>
<dbReference type="HOGENOM" id="CLU_064886_0_0_0"/>
<dbReference type="InterPro" id="IPR022496">
    <property type="entry name" value="T6A_TsaB"/>
</dbReference>
<protein>
    <recommendedName>
        <fullName evidence="1">Gcp-like domain-containing protein</fullName>
    </recommendedName>
</protein>
<dbReference type="eggNOG" id="COG1214">
    <property type="taxonomic scope" value="Bacteria"/>
</dbReference>
<name>A0A075WT45_9BACT</name>
<reference evidence="2 3" key="1">
    <citation type="journal article" date="2015" name="Genome Announc.">
        <title>Genome Sequence of a Sulfate-Reducing Thermophilic Bacterium, Thermodesulfobacterium commune DSM 2178T (Phylum Thermodesulfobacteria).</title>
        <authorList>
            <person name="Bhatnagar S."/>
            <person name="Badger J.H."/>
            <person name="Madupu R."/>
            <person name="Khouri H.M."/>
            <person name="O'Connor E.M."/>
            <person name="Robb F.T."/>
            <person name="Ward N.L."/>
            <person name="Eisen J.A."/>
        </authorList>
    </citation>
    <scope>NUCLEOTIDE SEQUENCE [LARGE SCALE GENOMIC DNA]</scope>
    <source>
        <strain evidence="2 3">DSM 2178</strain>
    </source>
</reference>
<dbReference type="OrthoDB" id="9784166at2"/>
<dbReference type="Gene3D" id="3.30.420.40">
    <property type="match status" value="2"/>
</dbReference>
<dbReference type="EMBL" id="CP008796">
    <property type="protein sequence ID" value="AIH04180.1"/>
    <property type="molecule type" value="Genomic_DNA"/>
</dbReference>
<keyword evidence="3" id="KW-1185">Reference proteome</keyword>
<feature type="domain" description="Gcp-like" evidence="1">
    <location>
        <begin position="33"/>
        <end position="150"/>
    </location>
</feature>
<dbReference type="PaxDb" id="289377-HL41_05085"/>
<proteinExistence type="predicted"/>
<dbReference type="GO" id="GO:0002949">
    <property type="term" value="P:tRNA threonylcarbamoyladenosine modification"/>
    <property type="evidence" value="ECO:0007669"/>
    <property type="project" value="InterPro"/>
</dbReference>
<gene>
    <name evidence="2" type="ORF">HL41_05085</name>
</gene>
<dbReference type="AlphaFoldDB" id="A0A075WT45"/>
<dbReference type="InterPro" id="IPR043129">
    <property type="entry name" value="ATPase_NBD"/>
</dbReference>
<evidence type="ECO:0000313" key="2">
    <source>
        <dbReference type="EMBL" id="AIH04180.1"/>
    </source>
</evidence>
<organism evidence="2 3">
    <name type="scientific">Thermodesulfobacterium commune DSM 2178</name>
    <dbReference type="NCBI Taxonomy" id="289377"/>
    <lineage>
        <taxon>Bacteria</taxon>
        <taxon>Pseudomonadati</taxon>
        <taxon>Thermodesulfobacteriota</taxon>
        <taxon>Thermodesulfobacteria</taxon>
        <taxon>Thermodesulfobacteriales</taxon>
        <taxon>Thermodesulfobacteriaceae</taxon>
        <taxon>Thermodesulfobacterium</taxon>
    </lineage>
</organism>
<dbReference type="KEGG" id="tcm:HL41_05085"/>
<dbReference type="RefSeq" id="WP_038060705.1">
    <property type="nucleotide sequence ID" value="NZ_CP008796.1"/>
</dbReference>
<dbReference type="Proteomes" id="UP000028481">
    <property type="component" value="Chromosome"/>
</dbReference>
<dbReference type="SUPFAM" id="SSF53067">
    <property type="entry name" value="Actin-like ATPase domain"/>
    <property type="match status" value="2"/>
</dbReference>
<sequence length="232" mass="25991">METPLVLAIETAGKSGGIALIKDKLLGAVTLRSSQSYSQIIFQCLTFFEKNLGLDLKSIDYYAIDLGPGSFTGLRVGLSVLKGLSLAFPKPVIPFVSLEVLAVETFPTNLPVVSLIDAYSQEVFLGVYRWEENNLKTKISPVCVSVRNIPDLIKEPTWFVGETLEKWETYLKERLGPNFLKWPFTIGLTLENVAKLVYLKLKNNEFELKSAEDLLPLYLKASEAERKRGDKK</sequence>
<dbReference type="NCBIfam" id="TIGR03725">
    <property type="entry name" value="T6A_YeaZ"/>
    <property type="match status" value="1"/>
</dbReference>
<dbReference type="InterPro" id="IPR000905">
    <property type="entry name" value="Gcp-like_dom"/>
</dbReference>
<accession>A0A075WT45</accession>
<dbReference type="Pfam" id="PF00814">
    <property type="entry name" value="TsaD"/>
    <property type="match status" value="1"/>
</dbReference>